<sequence length="664" mass="76965">MAAVVVRLRLSWHVFVFSINFRLQLQLVDLSKLIPSATELQDQIYLLSCWLVVNSTNLRANRTTIVMDKSWMYVAPRTSLEYADGVNSFLDFAFAKSGQDGRIHCPCIVCHNRYKHPRTTVYDHLICDGFQKGYSQWKYQGENSEASSSSMMPNEEEGNYQHDITGLLHDLFPTFPIEGNSQGMGEHEVEADLDTDSTMQNEKNKFNDLLKEYEQKVYPNSKYNKLTCFVHLYHLKCLNGWSNKSFTMLLEFLKDLLPDGNFLPNKANEVKKIMAKLGLGYEKIHACPNGCMLFWKDNEKEQMCSICGASKWKPIQNNLEDEVCLPKKKAMNILRWFPLKPRLQRLFMSSKTADLMKWHYSKREKDGKLRHPADALAWKYFDKKYPEFSRDPRNVRLALASDGFNPFRTMNVSYSIWPVFVIPYNLPPWYVMKQPNFILSLIIPGPKGPGNKIDVYMQPLIEELQELWDVGVITFDASMNENFQTKAAVLSTISDFPGYANLSGWSTKGEYACPLCAFDKTSKWLDHGRKWCYMGHRRWLQTDHCWRKDTRSFDGREELRNAPIPPSGDLVLGQLKDVDFLVDNLEKSPWKKKSIFFRLPYWKTLLLRHNLDVMHIEKNICDNIVGTLLGQVGKSKDNMKARLDLQKMGIREELNSPEKPSAKQ</sequence>
<evidence type="ECO:0000313" key="3">
    <source>
        <dbReference type="Proteomes" id="UP001172457"/>
    </source>
</evidence>
<dbReference type="InterPro" id="IPR004242">
    <property type="entry name" value="Transposase_21"/>
</dbReference>
<evidence type="ECO:0000259" key="1">
    <source>
        <dbReference type="Pfam" id="PF13963"/>
    </source>
</evidence>
<gene>
    <name evidence="2" type="ORF">OSB04_025033</name>
</gene>
<proteinExistence type="predicted"/>
<dbReference type="Proteomes" id="UP001172457">
    <property type="component" value="Chromosome 6"/>
</dbReference>
<dbReference type="PANTHER" id="PTHR10775:SF185">
    <property type="entry name" value="OS08G0208400 PROTEIN"/>
    <property type="match status" value="1"/>
</dbReference>
<dbReference type="PANTHER" id="PTHR10775">
    <property type="entry name" value="OS08G0208400 PROTEIN"/>
    <property type="match status" value="1"/>
</dbReference>
<dbReference type="EMBL" id="JARYMX010000006">
    <property type="protein sequence ID" value="KAJ9545326.1"/>
    <property type="molecule type" value="Genomic_DNA"/>
</dbReference>
<accession>A0AA38T0P2</accession>
<evidence type="ECO:0000313" key="2">
    <source>
        <dbReference type="EMBL" id="KAJ9545326.1"/>
    </source>
</evidence>
<dbReference type="InterPro" id="IPR029480">
    <property type="entry name" value="Transpos_assoc"/>
</dbReference>
<name>A0AA38T0P2_9ASTR</name>
<reference evidence="2" key="1">
    <citation type="submission" date="2023-03" db="EMBL/GenBank/DDBJ databases">
        <title>Chromosome-scale reference genome and RAD-based genetic map of yellow starthistle (Centaurea solstitialis) reveal putative structural variation and QTLs associated with invader traits.</title>
        <authorList>
            <person name="Reatini B."/>
            <person name="Cang F.A."/>
            <person name="Jiang Q."/>
            <person name="Mckibben M.T.W."/>
            <person name="Barker M.S."/>
            <person name="Rieseberg L.H."/>
            <person name="Dlugosch K.M."/>
        </authorList>
    </citation>
    <scope>NUCLEOTIDE SEQUENCE</scope>
    <source>
        <strain evidence="2">CAN-66</strain>
        <tissue evidence="2">Leaf</tissue>
    </source>
</reference>
<dbReference type="AlphaFoldDB" id="A0AA38T0P2"/>
<keyword evidence="3" id="KW-1185">Reference proteome</keyword>
<organism evidence="2 3">
    <name type="scientific">Centaurea solstitialis</name>
    <name type="common">yellow star-thistle</name>
    <dbReference type="NCBI Taxonomy" id="347529"/>
    <lineage>
        <taxon>Eukaryota</taxon>
        <taxon>Viridiplantae</taxon>
        <taxon>Streptophyta</taxon>
        <taxon>Embryophyta</taxon>
        <taxon>Tracheophyta</taxon>
        <taxon>Spermatophyta</taxon>
        <taxon>Magnoliopsida</taxon>
        <taxon>eudicotyledons</taxon>
        <taxon>Gunneridae</taxon>
        <taxon>Pentapetalae</taxon>
        <taxon>asterids</taxon>
        <taxon>campanulids</taxon>
        <taxon>Asterales</taxon>
        <taxon>Asteraceae</taxon>
        <taxon>Carduoideae</taxon>
        <taxon>Cardueae</taxon>
        <taxon>Centaureinae</taxon>
        <taxon>Centaurea</taxon>
    </lineage>
</organism>
<dbReference type="Pfam" id="PF02992">
    <property type="entry name" value="Transposase_21"/>
    <property type="match status" value="1"/>
</dbReference>
<comment type="caution">
    <text evidence="2">The sequence shown here is derived from an EMBL/GenBank/DDBJ whole genome shotgun (WGS) entry which is preliminary data.</text>
</comment>
<dbReference type="Pfam" id="PF13963">
    <property type="entry name" value="Transpos_assoc"/>
    <property type="match status" value="1"/>
</dbReference>
<feature type="domain" description="Transposase-associated" evidence="1">
    <location>
        <begin position="69"/>
        <end position="142"/>
    </location>
</feature>
<protein>
    <recommendedName>
        <fullName evidence="1">Transposase-associated domain-containing protein</fullName>
    </recommendedName>
</protein>